<dbReference type="Proteomes" id="UP000298484">
    <property type="component" value="Unassembled WGS sequence"/>
</dbReference>
<evidence type="ECO:0000256" key="1">
    <source>
        <dbReference type="SAM" id="MobiDB-lite"/>
    </source>
</evidence>
<feature type="compositionally biased region" description="Polar residues" evidence="1">
    <location>
        <begin position="472"/>
        <end position="483"/>
    </location>
</feature>
<evidence type="ECO:0000259" key="2">
    <source>
        <dbReference type="Pfam" id="PF02120"/>
    </source>
</evidence>
<feature type="region of interest" description="Disordered" evidence="1">
    <location>
        <begin position="428"/>
        <end position="483"/>
    </location>
</feature>
<evidence type="ECO:0000313" key="4">
    <source>
        <dbReference type="Proteomes" id="UP000298484"/>
    </source>
</evidence>
<name>A0A4Y9AFN5_9BACI</name>
<feature type="domain" description="Flagellar hook-length control protein-like C-terminal" evidence="2">
    <location>
        <begin position="359"/>
        <end position="434"/>
    </location>
</feature>
<dbReference type="CDD" id="cd17470">
    <property type="entry name" value="T3SS_Flik_C"/>
    <property type="match status" value="1"/>
</dbReference>
<dbReference type="AlphaFoldDB" id="A0A4Y9AFN5"/>
<dbReference type="InterPro" id="IPR021136">
    <property type="entry name" value="Flagellar_hook_control-like_C"/>
</dbReference>
<dbReference type="Gene3D" id="3.30.750.140">
    <property type="match status" value="1"/>
</dbReference>
<organism evidence="3 4">
    <name type="scientific">Lentibacillus salicampi</name>
    <dbReference type="NCBI Taxonomy" id="175306"/>
    <lineage>
        <taxon>Bacteria</taxon>
        <taxon>Bacillati</taxon>
        <taxon>Bacillota</taxon>
        <taxon>Bacilli</taxon>
        <taxon>Bacillales</taxon>
        <taxon>Bacillaceae</taxon>
        <taxon>Lentibacillus</taxon>
    </lineage>
</organism>
<dbReference type="InterPro" id="IPR038610">
    <property type="entry name" value="FliK-like_C_sf"/>
</dbReference>
<accession>A0A4Y9AFN5</accession>
<feature type="compositionally biased region" description="Basic and acidic residues" evidence="1">
    <location>
        <begin position="444"/>
        <end position="462"/>
    </location>
</feature>
<feature type="compositionally biased region" description="Polar residues" evidence="1">
    <location>
        <begin position="428"/>
        <end position="443"/>
    </location>
</feature>
<sequence length="483" mass="54421">MTLVVKFLKRWNLMRLRNIHSSSSIRQNRKKGHLEGGEQLNAVGMMFQQVTKTGNTFQQNRAESAGTDETMDFENLLANAGISTDNQKDGQEKMSPENMLRGLDGLNQLMDSSIAKEELLQTLNEIMNSFVMDKSGAPVAGQNDKASKEAIVNLLKTAIGKLELEHGSKTEEENMSAPFLVTMPPSPGWLNNEPLQKQFDAIFAKAERLLSQITGQKSIAKAAPELLKLLEQWTVLERKSSGPFNMVTSSVHTNKEQTTWRELVHAFQKRNQLVTKQQYNSSAKVTSTDVAKWLQHALNNQGSVEKASSQPSSMFTTSAPLTKAEQYVIHMNQTQNTRPAGQQLMEQFQKVMKTSKFLAMNNGTSQLNITLRPENLGDMMVKFTQMNGEMTVKIVVTSTAVKEMLESNMHQLKHMFSPQQVVIEKQEAATQTQTYQRGQGEQSMDNHDDQEQSGHSKQHDGHQDEDEESFESYLQRTFMNEEV</sequence>
<comment type="caution">
    <text evidence="3">The sequence shown here is derived from an EMBL/GenBank/DDBJ whole genome shotgun (WGS) entry which is preliminary data.</text>
</comment>
<dbReference type="Pfam" id="PF02120">
    <property type="entry name" value="Flg_hook"/>
    <property type="match status" value="1"/>
</dbReference>
<evidence type="ECO:0000313" key="3">
    <source>
        <dbReference type="EMBL" id="TFJ94668.1"/>
    </source>
</evidence>
<gene>
    <name evidence="3" type="ORF">E4U82_01785</name>
</gene>
<reference evidence="3 4" key="1">
    <citation type="submission" date="2019-03" db="EMBL/GenBank/DDBJ databases">
        <title>Genome sequence of Lentibacillus salicampi ATCC BAA-719.</title>
        <authorList>
            <person name="Maclea K.S."/>
            <person name="Simoes Junior M."/>
        </authorList>
    </citation>
    <scope>NUCLEOTIDE SEQUENCE [LARGE SCALE GENOMIC DNA]</scope>
    <source>
        <strain evidence="3 4">ATCC BAA-719</strain>
    </source>
</reference>
<keyword evidence="4" id="KW-1185">Reference proteome</keyword>
<dbReference type="OrthoDB" id="2968951at2"/>
<protein>
    <recommendedName>
        <fullName evidence="2">Flagellar hook-length control protein-like C-terminal domain-containing protein</fullName>
    </recommendedName>
</protein>
<proteinExistence type="predicted"/>
<dbReference type="EMBL" id="SRHY01000001">
    <property type="protein sequence ID" value="TFJ94668.1"/>
    <property type="molecule type" value="Genomic_DNA"/>
</dbReference>